<sequence length="715" mass="80358">MVILLLCLSILINSCANLEFHGNNHLYDPKFELEKGTAENGGKIKFETIATKNINKSEIFNHITLRNIAYHQITFKKMNSGDKGIQSKNSDAKVTAIDSTLAHGNSLKLKELNIFGCDLIECIVGFVFYSSVGSGKAIIDNKVVDFKGVLYHKFISNDGFISFGDIYVYDNHFPLILCPYKNWINTLTLSEFKPKEGTGILFDKFYNRHILQPMFPRNPYATRFICGEIYYSSDRSSVNIGYRIKFLLNTDHKALETTNIDLLKDKLVCHKQQKEDDYYHFVHGTYNGKETQMKYLNLKSPNGVNIYNDTKIYLYNKADQQIKKLNEQGVKMGNNFISIEPVCALSVKPLSASIKLYTKDGKEVAFSSSGNNTAKKVLYVDEKIVKDVKDYKCRVVVDGTNKEYIKNFYTSTFDAQLISPQSNGDEKIIKNLTLKEDLKGFGKYSCKLIPKDGVNDRKREQNIKGLTFEMVPSGKLTTLKEELWNSTTDAMIHCDIFAYKDSKLSDMSVTLSNTSKYTNSIKADKKMFAEETTYIKFKILDYINENKTFEKINYNCIYKTADETVYSVQKKANIADPELMQSDYDDTSSDDSKGTTILIILGIILIILFVATLIASIFIMKKLRKNRNIRKQLGLGRSSSSSASSSSSFSTSKSSMSGLSGVKSNISGINSNMSGVSGSVSGLSKNTSSKMNSKVSKVSKPTPTSNVQRINFVTK</sequence>
<evidence type="ECO:0000256" key="1">
    <source>
        <dbReference type="SAM" id="MobiDB-lite"/>
    </source>
</evidence>
<feature type="compositionally biased region" description="Low complexity" evidence="1">
    <location>
        <begin position="676"/>
        <end position="700"/>
    </location>
</feature>
<keyword evidence="2" id="KW-0472">Membrane</keyword>
<feature type="compositionally biased region" description="Polar residues" evidence="1">
    <location>
        <begin position="701"/>
        <end position="715"/>
    </location>
</feature>
<evidence type="ECO:0000256" key="3">
    <source>
        <dbReference type="SAM" id="SignalP"/>
    </source>
</evidence>
<evidence type="ECO:0000313" key="4">
    <source>
        <dbReference type="Proteomes" id="UP000046392"/>
    </source>
</evidence>
<feature type="chain" id="PRO_5005894165" evidence="3">
    <location>
        <begin position="17"/>
        <end position="715"/>
    </location>
</feature>
<feature type="compositionally biased region" description="Low complexity" evidence="1">
    <location>
        <begin position="638"/>
        <end position="659"/>
    </location>
</feature>
<feature type="transmembrane region" description="Helical" evidence="2">
    <location>
        <begin position="597"/>
        <end position="620"/>
    </location>
</feature>
<dbReference type="Proteomes" id="UP000046392">
    <property type="component" value="Unplaced"/>
</dbReference>
<proteinExistence type="predicted"/>
<keyword evidence="4" id="KW-1185">Reference proteome</keyword>
<keyword evidence="2" id="KW-1133">Transmembrane helix</keyword>
<accession>A0A0N5B8Y4</accession>
<evidence type="ECO:0000256" key="2">
    <source>
        <dbReference type="SAM" id="Phobius"/>
    </source>
</evidence>
<reference evidence="5" key="1">
    <citation type="submission" date="2017-02" db="UniProtKB">
        <authorList>
            <consortium name="WormBaseParasite"/>
        </authorList>
    </citation>
    <scope>IDENTIFICATION</scope>
</reference>
<feature type="region of interest" description="Disordered" evidence="1">
    <location>
        <begin position="676"/>
        <end position="715"/>
    </location>
</feature>
<evidence type="ECO:0000313" key="5">
    <source>
        <dbReference type="WBParaSite" id="SPAL_0000250600.1"/>
    </source>
</evidence>
<dbReference type="AlphaFoldDB" id="A0A0N5B8Y4"/>
<keyword evidence="3" id="KW-0732">Signal</keyword>
<organism evidence="4 5">
    <name type="scientific">Strongyloides papillosus</name>
    <name type="common">Intestinal threadworm</name>
    <dbReference type="NCBI Taxonomy" id="174720"/>
    <lineage>
        <taxon>Eukaryota</taxon>
        <taxon>Metazoa</taxon>
        <taxon>Ecdysozoa</taxon>
        <taxon>Nematoda</taxon>
        <taxon>Chromadorea</taxon>
        <taxon>Rhabditida</taxon>
        <taxon>Tylenchina</taxon>
        <taxon>Panagrolaimomorpha</taxon>
        <taxon>Strongyloidoidea</taxon>
        <taxon>Strongyloididae</taxon>
        <taxon>Strongyloides</taxon>
    </lineage>
</organism>
<keyword evidence="2" id="KW-0812">Transmembrane</keyword>
<feature type="region of interest" description="Disordered" evidence="1">
    <location>
        <begin position="634"/>
        <end position="659"/>
    </location>
</feature>
<feature type="signal peptide" evidence="3">
    <location>
        <begin position="1"/>
        <end position="16"/>
    </location>
</feature>
<name>A0A0N5B8Y4_STREA</name>
<protein>
    <submittedName>
        <fullName evidence="5">Ig-like domain-containing protein</fullName>
    </submittedName>
</protein>
<dbReference type="WBParaSite" id="SPAL_0000250600.1">
    <property type="protein sequence ID" value="SPAL_0000250600.1"/>
    <property type="gene ID" value="SPAL_0000250600"/>
</dbReference>